<keyword evidence="2" id="KW-1185">Reference proteome</keyword>
<evidence type="ECO:0000313" key="2">
    <source>
        <dbReference type="Proteomes" id="UP001333818"/>
    </source>
</evidence>
<evidence type="ECO:0000313" key="1">
    <source>
        <dbReference type="EMBL" id="MEE3715261.1"/>
    </source>
</evidence>
<accession>A0AAW9PXM1</accession>
<organism evidence="1 2">
    <name type="scientific">Tumidithrix elongata BACA0141</name>
    <dbReference type="NCBI Taxonomy" id="2716417"/>
    <lineage>
        <taxon>Bacteria</taxon>
        <taxon>Bacillati</taxon>
        <taxon>Cyanobacteriota</taxon>
        <taxon>Cyanophyceae</taxon>
        <taxon>Pseudanabaenales</taxon>
        <taxon>Pseudanabaenaceae</taxon>
        <taxon>Tumidithrix</taxon>
        <taxon>Tumidithrix elongata</taxon>
    </lineage>
</organism>
<dbReference type="Proteomes" id="UP001333818">
    <property type="component" value="Unassembled WGS sequence"/>
</dbReference>
<dbReference type="RefSeq" id="WP_330481682.1">
    <property type="nucleotide sequence ID" value="NZ_JAZBJZ010000002.1"/>
</dbReference>
<dbReference type="InterPro" id="IPR010298">
    <property type="entry name" value="YacP-like"/>
</dbReference>
<name>A0AAW9PXM1_9CYAN</name>
<dbReference type="EMBL" id="JAZBJZ010000002">
    <property type="protein sequence ID" value="MEE3715261.1"/>
    <property type="molecule type" value="Genomic_DNA"/>
</dbReference>
<dbReference type="CDD" id="cd10912">
    <property type="entry name" value="PIN_YacP-like"/>
    <property type="match status" value="1"/>
</dbReference>
<dbReference type="PANTHER" id="PTHR34547">
    <property type="entry name" value="YACP-LIKE NYN DOMAIN PROTEIN"/>
    <property type="match status" value="1"/>
</dbReference>
<dbReference type="Pfam" id="PF05991">
    <property type="entry name" value="NYN_YacP"/>
    <property type="match status" value="1"/>
</dbReference>
<gene>
    <name evidence="1" type="ORF">V2H45_00720</name>
</gene>
<proteinExistence type="predicted"/>
<reference evidence="1" key="1">
    <citation type="submission" date="2024-01" db="EMBL/GenBank/DDBJ databases">
        <title>Bank of Algae and Cyanobacteria of the Azores (BACA) strain genomes.</title>
        <authorList>
            <person name="Luz R."/>
            <person name="Cordeiro R."/>
            <person name="Fonseca A."/>
            <person name="Goncalves V."/>
        </authorList>
    </citation>
    <scope>NUCLEOTIDE SEQUENCE</scope>
    <source>
        <strain evidence="1">BACA0141</strain>
    </source>
</reference>
<dbReference type="PANTHER" id="PTHR34547:SF1">
    <property type="entry name" value="YACP-LIKE NYN DOMAIN PROTEIN"/>
    <property type="match status" value="1"/>
</dbReference>
<protein>
    <submittedName>
        <fullName evidence="1">NYN domain-containing protein</fullName>
    </submittedName>
</protein>
<dbReference type="AlphaFoldDB" id="A0AAW9PXM1"/>
<comment type="caution">
    <text evidence="1">The sequence shown here is derived from an EMBL/GenBank/DDBJ whole genome shotgun (WGS) entry which is preliminary data.</text>
</comment>
<sequence length="181" mass="20880">MPPHYPPVMLVDGYNVIGVWQRLQAMRDAIGFESARSELIETMINFSAYHGYKTTLVFDAYNLETPGKTEKLTKHLKLYYTEHKQTADTYIEKVCGQFYRDPMRHLKRIIVVTSDRAQQLTAVGFGAEWMSALALQQEVEITFKSVKHRQKAQAQDTKKLLGNRIDLETKARLAKLRESLD</sequence>